<dbReference type="InterPro" id="IPR002227">
    <property type="entry name" value="Tyrosinase_Cu-bd"/>
</dbReference>
<evidence type="ECO:0000256" key="2">
    <source>
        <dbReference type="SAM" id="Phobius"/>
    </source>
</evidence>
<dbReference type="RefSeq" id="XP_007678611.1">
    <property type="nucleotide sequence ID" value="XM_007680421.1"/>
</dbReference>
<sequence length="408" mass="46442">MEAMNKLHGEVMELWPFKGPQQKYVSVADEEGEGQAQKTKWMRSAPGSRGKIFRMAVWILVLANVVAIPAGAYWYFGGRGSQKTADSDLVNDVVSEWPAEGDSGGYFDVDTNSTTRCPQRHEWRTLSREEQQEYIRAVLCLRTIPSVLQPALNRSSYDDWPLVHSHVGYTTHNSAPFLPWHRYFLHLYEKTLRGQCGYSGALPFWDWTMDSMALEMAPVFSAADGFGGDGEVDGNITVGRTGRCVVDGPFAGITAEYYDVKYKPHCLSRGFRDFEGELGHMNGQDVTRESIEEVLELNDYEDFVVMMESKVHNAIPFGIGGDFETFTAPYDPVFFLHHTQLDRLWWEWQQRQPNNGTDLYYGHKERHSMEMASLDDEIDMMGLAPRVQVKQVMDTEGGILCYTYSNIE</sequence>
<feature type="domain" description="Tyrosinase copper-binding" evidence="4">
    <location>
        <begin position="331"/>
        <end position="342"/>
    </location>
</feature>
<dbReference type="PROSITE" id="PS00498">
    <property type="entry name" value="TYROSINASE_2"/>
    <property type="match status" value="1"/>
</dbReference>
<keyword evidence="1" id="KW-0479">Metal-binding</keyword>
<reference evidence="5 6" key="1">
    <citation type="journal article" date="2012" name="PLoS Pathog.">
        <title>Diverse lifestyles and strategies of plant pathogenesis encoded in the genomes of eighteen Dothideomycetes fungi.</title>
        <authorList>
            <person name="Ohm R.A."/>
            <person name="Feau N."/>
            <person name="Henrissat B."/>
            <person name="Schoch C.L."/>
            <person name="Horwitz B.A."/>
            <person name="Barry K.W."/>
            <person name="Condon B.J."/>
            <person name="Copeland A.C."/>
            <person name="Dhillon B."/>
            <person name="Glaser F."/>
            <person name="Hesse C.N."/>
            <person name="Kosti I."/>
            <person name="LaButti K."/>
            <person name="Lindquist E.A."/>
            <person name="Lucas S."/>
            <person name="Salamov A.A."/>
            <person name="Bradshaw R.E."/>
            <person name="Ciuffetti L."/>
            <person name="Hamelin R.C."/>
            <person name="Kema G.H.J."/>
            <person name="Lawrence C."/>
            <person name="Scott J.A."/>
            <person name="Spatafora J.W."/>
            <person name="Turgeon B.G."/>
            <person name="de Wit P.J.G.M."/>
            <person name="Zhong S."/>
            <person name="Goodwin S.B."/>
            <person name="Grigoriev I.V."/>
        </authorList>
    </citation>
    <scope>NUCLEOTIDE SEQUENCE [LARGE SCALE GENOMIC DNA]</scope>
    <source>
        <strain evidence="5 6">UAMH 10762</strain>
    </source>
</reference>
<dbReference type="SUPFAM" id="SSF48056">
    <property type="entry name" value="Di-copper centre-containing domain"/>
    <property type="match status" value="1"/>
</dbReference>
<dbReference type="GeneID" id="19112936"/>
<dbReference type="GO" id="GO:0016491">
    <property type="term" value="F:oxidoreductase activity"/>
    <property type="evidence" value="ECO:0007669"/>
    <property type="project" value="InterPro"/>
</dbReference>
<organism evidence="5 6">
    <name type="scientific">Baudoinia panamericana (strain UAMH 10762)</name>
    <name type="common">Angels' share fungus</name>
    <name type="synonym">Baudoinia compniacensis (strain UAMH 10762)</name>
    <dbReference type="NCBI Taxonomy" id="717646"/>
    <lineage>
        <taxon>Eukaryota</taxon>
        <taxon>Fungi</taxon>
        <taxon>Dikarya</taxon>
        <taxon>Ascomycota</taxon>
        <taxon>Pezizomycotina</taxon>
        <taxon>Dothideomycetes</taxon>
        <taxon>Dothideomycetidae</taxon>
        <taxon>Mycosphaerellales</taxon>
        <taxon>Teratosphaeriaceae</taxon>
        <taxon>Baudoinia</taxon>
    </lineage>
</organism>
<dbReference type="AlphaFoldDB" id="M2MQZ6"/>
<evidence type="ECO:0000313" key="6">
    <source>
        <dbReference type="Proteomes" id="UP000011761"/>
    </source>
</evidence>
<accession>M2MQZ6</accession>
<dbReference type="OrthoDB" id="6132182at2759"/>
<proteinExistence type="predicted"/>
<name>M2MQZ6_BAUPA</name>
<keyword evidence="6" id="KW-1185">Reference proteome</keyword>
<dbReference type="InterPro" id="IPR008922">
    <property type="entry name" value="Di-copper_centre_dom_sf"/>
</dbReference>
<dbReference type="EMBL" id="KB445559">
    <property type="protein sequence ID" value="EMC93898.1"/>
    <property type="molecule type" value="Genomic_DNA"/>
</dbReference>
<dbReference type="PRINTS" id="PR00092">
    <property type="entry name" value="TYROSINASE"/>
</dbReference>
<evidence type="ECO:0000313" key="5">
    <source>
        <dbReference type="EMBL" id="EMC93898.1"/>
    </source>
</evidence>
<dbReference type="GO" id="GO:0046872">
    <property type="term" value="F:metal ion binding"/>
    <property type="evidence" value="ECO:0007669"/>
    <property type="project" value="UniProtKB-KW"/>
</dbReference>
<evidence type="ECO:0000259" key="3">
    <source>
        <dbReference type="PROSITE" id="PS00497"/>
    </source>
</evidence>
<dbReference type="STRING" id="717646.M2MQZ6"/>
<protein>
    <recommendedName>
        <fullName evidence="3 4">Tyrosinase copper-binding domain-containing protein</fullName>
    </recommendedName>
</protein>
<dbReference type="PANTHER" id="PTHR11474">
    <property type="entry name" value="TYROSINASE FAMILY MEMBER"/>
    <property type="match status" value="1"/>
</dbReference>
<dbReference type="HOGENOM" id="CLU_035914_1_2_1"/>
<feature type="domain" description="Tyrosinase copper-binding" evidence="3">
    <location>
        <begin position="172"/>
        <end position="189"/>
    </location>
</feature>
<dbReference type="KEGG" id="bcom:BAUCODRAFT_36350"/>
<evidence type="ECO:0000259" key="4">
    <source>
        <dbReference type="PROSITE" id="PS00498"/>
    </source>
</evidence>
<dbReference type="OMA" id="CLSRDFF"/>
<feature type="transmembrane region" description="Helical" evidence="2">
    <location>
        <begin position="52"/>
        <end position="76"/>
    </location>
</feature>
<dbReference type="InterPro" id="IPR050316">
    <property type="entry name" value="Tyrosinase/Hemocyanin"/>
</dbReference>
<evidence type="ECO:0000256" key="1">
    <source>
        <dbReference type="ARBA" id="ARBA00022723"/>
    </source>
</evidence>
<dbReference type="eggNOG" id="ENOG502S31Y">
    <property type="taxonomic scope" value="Eukaryota"/>
</dbReference>
<keyword evidence="2" id="KW-0472">Membrane</keyword>
<keyword evidence="2" id="KW-1133">Transmembrane helix</keyword>
<dbReference type="Gene3D" id="1.10.1280.10">
    <property type="entry name" value="Di-copper center containing domain from catechol oxidase"/>
    <property type="match status" value="1"/>
</dbReference>
<gene>
    <name evidence="5" type="ORF">BAUCODRAFT_36350</name>
</gene>
<dbReference type="PROSITE" id="PS00497">
    <property type="entry name" value="TYROSINASE_1"/>
    <property type="match status" value="1"/>
</dbReference>
<dbReference type="Proteomes" id="UP000011761">
    <property type="component" value="Unassembled WGS sequence"/>
</dbReference>
<keyword evidence="2" id="KW-0812">Transmembrane</keyword>
<dbReference type="PANTHER" id="PTHR11474:SF127">
    <property type="entry name" value="TYROSINASE COPPER-BINDING DOMAIN-CONTAINING PROTEIN"/>
    <property type="match status" value="1"/>
</dbReference>
<dbReference type="Pfam" id="PF00264">
    <property type="entry name" value="Tyrosinase"/>
    <property type="match status" value="1"/>
</dbReference>